<protein>
    <submittedName>
        <fullName evidence="1">Uncharacterized protein</fullName>
    </submittedName>
</protein>
<evidence type="ECO:0000313" key="1">
    <source>
        <dbReference type="EMBL" id="KDQ57231.1"/>
    </source>
</evidence>
<evidence type="ECO:0000313" key="2">
    <source>
        <dbReference type="Proteomes" id="UP000027265"/>
    </source>
</evidence>
<name>A0A067Q3R6_9AGAM</name>
<dbReference type="HOGENOM" id="CLU_2015591_0_0_1"/>
<dbReference type="EMBL" id="KL197720">
    <property type="protein sequence ID" value="KDQ57231.1"/>
    <property type="molecule type" value="Genomic_DNA"/>
</dbReference>
<organism evidence="1 2">
    <name type="scientific">Jaapia argillacea MUCL 33604</name>
    <dbReference type="NCBI Taxonomy" id="933084"/>
    <lineage>
        <taxon>Eukaryota</taxon>
        <taxon>Fungi</taxon>
        <taxon>Dikarya</taxon>
        <taxon>Basidiomycota</taxon>
        <taxon>Agaricomycotina</taxon>
        <taxon>Agaricomycetes</taxon>
        <taxon>Agaricomycetidae</taxon>
        <taxon>Jaapiales</taxon>
        <taxon>Jaapiaceae</taxon>
        <taxon>Jaapia</taxon>
    </lineage>
</organism>
<gene>
    <name evidence="1" type="ORF">JAAARDRAFT_35841</name>
</gene>
<keyword evidence="2" id="KW-1185">Reference proteome</keyword>
<dbReference type="InParanoid" id="A0A067Q3R6"/>
<accession>A0A067Q3R6</accession>
<proteinExistence type="predicted"/>
<reference evidence="2" key="1">
    <citation type="journal article" date="2014" name="Proc. Natl. Acad. Sci. U.S.A.">
        <title>Extensive sampling of basidiomycete genomes demonstrates inadequacy of the white-rot/brown-rot paradigm for wood decay fungi.</title>
        <authorList>
            <person name="Riley R."/>
            <person name="Salamov A.A."/>
            <person name="Brown D.W."/>
            <person name="Nagy L.G."/>
            <person name="Floudas D."/>
            <person name="Held B.W."/>
            <person name="Levasseur A."/>
            <person name="Lombard V."/>
            <person name="Morin E."/>
            <person name="Otillar R."/>
            <person name="Lindquist E.A."/>
            <person name="Sun H."/>
            <person name="LaButti K.M."/>
            <person name="Schmutz J."/>
            <person name="Jabbour D."/>
            <person name="Luo H."/>
            <person name="Baker S.E."/>
            <person name="Pisabarro A.G."/>
            <person name="Walton J.D."/>
            <person name="Blanchette R.A."/>
            <person name="Henrissat B."/>
            <person name="Martin F."/>
            <person name="Cullen D."/>
            <person name="Hibbett D.S."/>
            <person name="Grigoriev I.V."/>
        </authorList>
    </citation>
    <scope>NUCLEOTIDE SEQUENCE [LARGE SCALE GENOMIC DNA]</scope>
    <source>
        <strain evidence="2">MUCL 33604</strain>
    </source>
</reference>
<sequence>MPTITTSQANVRWPLAVSSQMKHHKSDVDGRCHDTFRCIFLGAVHLPPSAGLFGAFLPSAIIVYFVRFANEVCNPDGMFQKKGTMEKRVPYALGSGSDKDHIVICTASSGAEGVKVQLATKLR</sequence>
<dbReference type="Proteomes" id="UP000027265">
    <property type="component" value="Unassembled WGS sequence"/>
</dbReference>
<dbReference type="AlphaFoldDB" id="A0A067Q3R6"/>